<protein>
    <submittedName>
        <fullName evidence="1">Uncharacterized protein</fullName>
    </submittedName>
</protein>
<dbReference type="PATRIC" id="fig|657313.3.peg.85"/>
<gene>
    <name evidence="1" type="ORF">RTO_04030</name>
</gene>
<evidence type="ECO:0000313" key="1">
    <source>
        <dbReference type="EMBL" id="CBL25172.1"/>
    </source>
</evidence>
<dbReference type="HOGENOM" id="CLU_3204902_0_0_9"/>
<dbReference type="Proteomes" id="UP000008956">
    <property type="component" value="Chromosome"/>
</dbReference>
<accession>D4M1R0</accession>
<reference evidence="1 2" key="2">
    <citation type="submission" date="2010-03" db="EMBL/GenBank/DDBJ databases">
        <authorList>
            <person name="Pajon A."/>
        </authorList>
    </citation>
    <scope>NUCLEOTIDE SEQUENCE [LARGE SCALE GENOMIC DNA]</scope>
    <source>
        <strain evidence="1 2">L2-14</strain>
    </source>
</reference>
<dbReference type="KEGG" id="rto:RTO_04030"/>
<evidence type="ECO:0000313" key="2">
    <source>
        <dbReference type="Proteomes" id="UP000008956"/>
    </source>
</evidence>
<reference evidence="1 2" key="1">
    <citation type="submission" date="2010-03" db="EMBL/GenBank/DDBJ databases">
        <title>The genome sequence of Ruminococcus torques L2-14.</title>
        <authorList>
            <consortium name="metaHIT consortium -- http://www.metahit.eu/"/>
            <person name="Pajon A."/>
            <person name="Turner K."/>
            <person name="Parkhill J."/>
            <person name="Duncan S."/>
            <person name="Flint H."/>
        </authorList>
    </citation>
    <scope>NUCLEOTIDE SEQUENCE [LARGE SCALE GENOMIC DNA]</scope>
    <source>
        <strain evidence="1 2">L2-14</strain>
    </source>
</reference>
<organism evidence="1 2">
    <name type="scientific">[Ruminococcus] torques L2-14</name>
    <dbReference type="NCBI Taxonomy" id="657313"/>
    <lineage>
        <taxon>Bacteria</taxon>
        <taxon>Bacillati</taxon>
        <taxon>Bacillota</taxon>
        <taxon>Clostridia</taxon>
        <taxon>Lachnospirales</taxon>
        <taxon>Lachnospiraceae</taxon>
        <taxon>Mediterraneibacter</taxon>
    </lineage>
</organism>
<sequence>MKDFILKMQEEKSKMSKNKKMQGKYDRFRCFFIYQNAKNYDKIGE</sequence>
<name>D4M1R0_9FIRM</name>
<dbReference type="AlphaFoldDB" id="D4M1R0"/>
<proteinExistence type="predicted"/>
<dbReference type="EMBL" id="FP929055">
    <property type="protein sequence ID" value="CBL25172.1"/>
    <property type="molecule type" value="Genomic_DNA"/>
</dbReference>